<evidence type="ECO:0000313" key="1">
    <source>
        <dbReference type="EMBL" id="RZV39885.1"/>
    </source>
</evidence>
<evidence type="ECO:0000313" key="2">
    <source>
        <dbReference type="Proteomes" id="UP000322454"/>
    </source>
</evidence>
<dbReference type="EMBL" id="SHMQ01000005">
    <property type="protein sequence ID" value="RZV39885.1"/>
    <property type="molecule type" value="Genomic_DNA"/>
</dbReference>
<name>A0A520XFN0_9DELT</name>
<protein>
    <submittedName>
        <fullName evidence="1">Uncharacterized protein</fullName>
    </submittedName>
</protein>
<dbReference type="AlphaFoldDB" id="A0A520XFN0"/>
<sequence>MKNIIKTRSTDRDNLLFEFLLRHKFIDSIGGSILFNSSEKVFMERARKLKKDRFVQIGYQRTGDKSLCLVSLDLSIKKMYGLSHLRILPIENYFEGSQLKHAVAVRKICAILTQLDVEYLVHNEFTKDKNLKCELIPDVYVASSQTGYEIQISRKPQDMYNKKLYALQNSKDVIKKLIYLTPFSENIREKINAADEFKKDRFTTVMIFTDTKNKVQVLDLDEYVNNYLI</sequence>
<proteinExistence type="predicted"/>
<organism evidence="1 2">
    <name type="scientific">Candidatus Acidulodesulfobacterium acidiphilum</name>
    <dbReference type="NCBI Taxonomy" id="2597224"/>
    <lineage>
        <taxon>Bacteria</taxon>
        <taxon>Deltaproteobacteria</taxon>
        <taxon>Candidatus Acidulodesulfobacterales</taxon>
        <taxon>Candidatus Acidulodesulfobacterium</taxon>
    </lineage>
</organism>
<reference evidence="1 2" key="1">
    <citation type="submission" date="2019-01" db="EMBL/GenBank/DDBJ databases">
        <title>Insights into ecological role of a new deltaproteobacterial order Candidatus Sinidesulfobacterales (Sva0485) by metagenomics and metatranscriptomics.</title>
        <authorList>
            <person name="Tan S."/>
            <person name="Liu J."/>
            <person name="Fang Y."/>
            <person name="Hedlund B."/>
            <person name="Lian Z.-H."/>
            <person name="Huang L.-Y."/>
            <person name="Li J.-T."/>
            <person name="Huang L.-N."/>
            <person name="Li W.-J."/>
            <person name="Jiang H.-C."/>
            <person name="Dong H.-L."/>
            <person name="Shu W.-S."/>
        </authorList>
    </citation>
    <scope>NUCLEOTIDE SEQUENCE [LARGE SCALE GENOMIC DNA]</scope>
    <source>
        <strain evidence="1">AP4</strain>
    </source>
</reference>
<gene>
    <name evidence="1" type="ORF">EVJ48_02890</name>
</gene>
<dbReference type="Proteomes" id="UP000322454">
    <property type="component" value="Unassembled WGS sequence"/>
</dbReference>
<accession>A0A520XFN0</accession>
<comment type="caution">
    <text evidence="1">The sequence shown here is derived from an EMBL/GenBank/DDBJ whole genome shotgun (WGS) entry which is preliminary data.</text>
</comment>